<dbReference type="InterPro" id="IPR004695">
    <property type="entry name" value="SLAC1/Mae1/Ssu1/TehA"/>
</dbReference>
<gene>
    <name evidence="6" type="primary">eta</name>
    <name evidence="6" type="ORF">SCHRY_v1c04970</name>
</gene>
<keyword evidence="3 5" id="KW-1133">Transmembrane helix</keyword>
<dbReference type="eggNOG" id="COG1275">
    <property type="taxonomic scope" value="Bacteria"/>
</dbReference>
<feature type="transmembrane region" description="Helical" evidence="5">
    <location>
        <begin position="110"/>
        <end position="136"/>
    </location>
</feature>
<dbReference type="RefSeq" id="WP_016338900.1">
    <property type="nucleotide sequence ID" value="NC_021280.1"/>
</dbReference>
<sequence length="360" mass="41222">MQEFFTRFYRNTSKRPLALSGAALGTATMGNAWGMFNQTDLVFSFGLSWLKYITISFAMLVVILMLFKYFFAPKDFITDFKHPTLSNFIPTILMTCFVISGFYGQVNLPMLQLIIWLSCIILHLIYIICFTIYHVINFSWKNYLASWFVPPIGIVVACVMSKEVGANISLEFSQGIHQLSQFCWYLGLGYYVIMLPLMIYKYTFTTHLEHNNLPAYGIMAAPPNLLLAGYLSTFSYMDIASQHNLIIYALAPLAIFFTICVYISMFKTFRRKFIPLFACYTFPLAIGMVAMIKLSTWIIIIFPNATQLAAIIKIWALISTIVGTGVILFVVGGLIIFSIYHVYYHHDNKVVKSKFLKYFI</sequence>
<evidence type="ECO:0000313" key="7">
    <source>
        <dbReference type="Proteomes" id="UP000013964"/>
    </source>
</evidence>
<evidence type="ECO:0000256" key="5">
    <source>
        <dbReference type="SAM" id="Phobius"/>
    </source>
</evidence>
<evidence type="ECO:0000313" key="6">
    <source>
        <dbReference type="EMBL" id="AGM25075.1"/>
    </source>
</evidence>
<dbReference type="HOGENOM" id="CLU_075737_1_0_14"/>
<evidence type="ECO:0000256" key="2">
    <source>
        <dbReference type="ARBA" id="ARBA00022692"/>
    </source>
</evidence>
<feature type="transmembrane region" description="Helical" evidence="5">
    <location>
        <begin position="143"/>
        <end position="162"/>
    </location>
</feature>
<dbReference type="CDD" id="cd09325">
    <property type="entry name" value="TDT_C4-dicarb_trans"/>
    <property type="match status" value="1"/>
</dbReference>
<dbReference type="Gene3D" id="1.50.10.150">
    <property type="entry name" value="Voltage-dependent anion channel"/>
    <property type="match status" value="1"/>
</dbReference>
<dbReference type="OrthoDB" id="309023at2"/>
<dbReference type="PANTHER" id="PTHR37955:SF1">
    <property type="entry name" value="DEP DOMAIN-CONTAINING PROTEIN"/>
    <property type="match status" value="1"/>
</dbReference>
<dbReference type="AlphaFoldDB" id="R4UFZ9"/>
<proteinExistence type="predicted"/>
<evidence type="ECO:0000256" key="4">
    <source>
        <dbReference type="ARBA" id="ARBA00023136"/>
    </source>
</evidence>
<dbReference type="GO" id="GO:0005886">
    <property type="term" value="C:plasma membrane"/>
    <property type="evidence" value="ECO:0007669"/>
    <property type="project" value="TreeGrafter"/>
</dbReference>
<feature type="transmembrane region" description="Helical" evidence="5">
    <location>
        <begin position="48"/>
        <end position="72"/>
    </location>
</feature>
<organism evidence="6 7">
    <name type="scientific">Spiroplasma chrysopicola DF-1</name>
    <dbReference type="NCBI Taxonomy" id="1276227"/>
    <lineage>
        <taxon>Bacteria</taxon>
        <taxon>Bacillati</taxon>
        <taxon>Mycoplasmatota</taxon>
        <taxon>Mollicutes</taxon>
        <taxon>Entomoplasmatales</taxon>
        <taxon>Spiroplasmataceae</taxon>
        <taxon>Spiroplasma</taxon>
    </lineage>
</organism>
<dbReference type="GO" id="GO:0046583">
    <property type="term" value="F:monoatomic cation efflux transmembrane transporter activity"/>
    <property type="evidence" value="ECO:0007669"/>
    <property type="project" value="TreeGrafter"/>
</dbReference>
<dbReference type="STRING" id="1276227.SCHRY_v1c04970"/>
<keyword evidence="4 5" id="KW-0472">Membrane</keyword>
<evidence type="ECO:0000256" key="1">
    <source>
        <dbReference type="ARBA" id="ARBA00004141"/>
    </source>
</evidence>
<dbReference type="PATRIC" id="fig|1276227.3.peg.498"/>
<feature type="transmembrane region" description="Helical" evidence="5">
    <location>
        <begin position="182"/>
        <end position="201"/>
    </location>
</feature>
<dbReference type="EMBL" id="CP005077">
    <property type="protein sequence ID" value="AGM25075.1"/>
    <property type="molecule type" value="Genomic_DNA"/>
</dbReference>
<reference evidence="6 7" key="1">
    <citation type="journal article" date="2013" name="Genome Biol. Evol.">
        <title>Complete genomes of two dipteran-associated spiroplasmas provided insights into the origin, dynamics, and impacts of viral invasion in spiroplasma.</title>
        <authorList>
            <person name="Ku C."/>
            <person name="Lo W.S."/>
            <person name="Chen L.L."/>
            <person name="Kuo C.H."/>
        </authorList>
    </citation>
    <scope>NUCLEOTIDE SEQUENCE [LARGE SCALE GENOMIC DNA]</scope>
    <source>
        <strain evidence="6 7">DF-1</strain>
    </source>
</reference>
<evidence type="ECO:0000256" key="3">
    <source>
        <dbReference type="ARBA" id="ARBA00022989"/>
    </source>
</evidence>
<feature type="transmembrane region" description="Helical" evidence="5">
    <location>
        <begin position="277"/>
        <end position="302"/>
    </location>
</feature>
<feature type="transmembrane region" description="Helical" evidence="5">
    <location>
        <begin position="314"/>
        <end position="344"/>
    </location>
</feature>
<accession>R4UFZ9</accession>
<dbReference type="InterPro" id="IPR052951">
    <property type="entry name" value="Tellurite_res_ion_channel"/>
</dbReference>
<protein>
    <submittedName>
        <fullName evidence="6">Exfoliative toxin A/B</fullName>
    </submittedName>
</protein>
<feature type="transmembrane region" description="Helical" evidence="5">
    <location>
        <begin position="213"/>
        <end position="233"/>
    </location>
</feature>
<dbReference type="Proteomes" id="UP000013964">
    <property type="component" value="Chromosome"/>
</dbReference>
<feature type="transmembrane region" description="Helical" evidence="5">
    <location>
        <begin position="245"/>
        <end position="265"/>
    </location>
</feature>
<dbReference type="Pfam" id="PF03595">
    <property type="entry name" value="SLAC1"/>
    <property type="match status" value="1"/>
</dbReference>
<comment type="subcellular location">
    <subcellularLocation>
        <location evidence="1">Membrane</location>
        <topology evidence="1">Multi-pass membrane protein</topology>
    </subcellularLocation>
</comment>
<keyword evidence="2 5" id="KW-0812">Transmembrane</keyword>
<keyword evidence="7" id="KW-1185">Reference proteome</keyword>
<dbReference type="InterPro" id="IPR038665">
    <property type="entry name" value="Voltage-dep_anion_channel_sf"/>
</dbReference>
<dbReference type="PANTHER" id="PTHR37955">
    <property type="entry name" value="TELLURITE RESISTANCE PROTEIN TEHA"/>
    <property type="match status" value="1"/>
</dbReference>
<dbReference type="KEGG" id="scr:SCHRY_v1c04970"/>
<name>R4UFZ9_9MOLU</name>
<feature type="transmembrane region" description="Helical" evidence="5">
    <location>
        <begin position="84"/>
        <end position="104"/>
    </location>
</feature>